<organism evidence="1 2">
    <name type="scientific">Planococcus kocurii</name>
    <dbReference type="NCBI Taxonomy" id="1374"/>
    <lineage>
        <taxon>Bacteria</taxon>
        <taxon>Bacillati</taxon>
        <taxon>Bacillota</taxon>
        <taxon>Bacilli</taxon>
        <taxon>Bacillales</taxon>
        <taxon>Caryophanaceae</taxon>
        <taxon>Planococcus</taxon>
    </lineage>
</organism>
<dbReference type="Proteomes" id="UP000065533">
    <property type="component" value="Chromosome"/>
</dbReference>
<accession>A0AAC8WNH6</accession>
<dbReference type="RefSeq" id="WP_058384499.1">
    <property type="nucleotide sequence ID" value="NZ_CP013661.2"/>
</dbReference>
<name>A0AAC8WNH6_9BACL</name>
<dbReference type="EMBL" id="CP013661">
    <property type="protein sequence ID" value="ALS77828.1"/>
    <property type="molecule type" value="Genomic_DNA"/>
</dbReference>
<dbReference type="KEGG" id="pku:AUO94_03825"/>
<dbReference type="AlphaFoldDB" id="A0AAC8WNH6"/>
<keyword evidence="2" id="KW-1185">Reference proteome</keyword>
<reference evidence="1" key="1">
    <citation type="submission" date="2016-01" db="EMBL/GenBank/DDBJ databases">
        <title>Complete genome of Planococcus kocurri type strain.</title>
        <authorList>
            <person name="See-Too W.S."/>
        </authorList>
    </citation>
    <scope>NUCLEOTIDE SEQUENCE [LARGE SCALE GENOMIC DNA]</scope>
    <source>
        <strain evidence="1">ATCC 43650</strain>
    </source>
</reference>
<protein>
    <submittedName>
        <fullName evidence="1">Uncharacterized protein</fullName>
    </submittedName>
</protein>
<evidence type="ECO:0000313" key="1">
    <source>
        <dbReference type="EMBL" id="ALS77828.1"/>
    </source>
</evidence>
<sequence length="522" mass="59829">MKKVFWGAGLFLLVASLLLAAFFFVTENRVIYEGDELAVTIELPALFTIMPPEKTERTVENTIDKSHRVHIELFGAEVGFVDITERTLGNGSTFLFERFENNSWLFFPATVVVSGLEDPEFTSWNPAIIEHEYHDVFGMDPTVNPFGTLKNSDFELLQSNVYVSKKMQTDYDDGTSSHLRKLSKEVRDLEISGNTLVKKFWLQPLQLAESWAMISEKPLFSSTASEEEWIDHSLNNQTVQLNWLTTDGPYTKLPFSIEPSSKMGYGRAIGRFEDDEALRWNQKDPSAFHETMILNSRVNLLYYLAEFDGSRWPTEYTSTWLKNAYEVTAPYVDTRYNEYVAFYLDETAELYDDQIEQNELAVETYADYLLTQINAEQTLPTASGFLIVDYFDEDDQTPLTHASLNHELGGLKILLQAYGDTENKDYLEAAESVTSGIEEFGQNAGGWIRENGDLWYQARPDGTFSGDDYPQLTLLDLLETQLLLEKLGMERNAYFDDMIDSKLLYLEEENIELIEKVTILME</sequence>
<gene>
    <name evidence="1" type="ORF">AUO94_03825</name>
</gene>
<proteinExistence type="predicted"/>
<evidence type="ECO:0000313" key="2">
    <source>
        <dbReference type="Proteomes" id="UP000065533"/>
    </source>
</evidence>